<name>A0A2K8KHU7_9MOLU</name>
<dbReference type="Pfam" id="PF04193">
    <property type="entry name" value="PQ-loop"/>
    <property type="match status" value="1"/>
</dbReference>
<evidence type="ECO:0000313" key="7">
    <source>
        <dbReference type="Proteomes" id="UP000231179"/>
    </source>
</evidence>
<dbReference type="RefSeq" id="WP_100254792.1">
    <property type="nucleotide sequence ID" value="NZ_CP024870.1"/>
</dbReference>
<feature type="transmembrane region" description="Helical" evidence="5">
    <location>
        <begin position="61"/>
        <end position="82"/>
    </location>
</feature>
<gene>
    <name evidence="6" type="ORF">SCLAR_v1c09490</name>
</gene>
<evidence type="ECO:0000256" key="4">
    <source>
        <dbReference type="ARBA" id="ARBA00023136"/>
    </source>
</evidence>
<keyword evidence="3 5" id="KW-1133">Transmembrane helix</keyword>
<accession>A0A2K8KHU7</accession>
<dbReference type="Gene3D" id="1.20.1280.290">
    <property type="match status" value="1"/>
</dbReference>
<proteinExistence type="predicted"/>
<protein>
    <recommendedName>
        <fullName evidence="8">MtN3 and saliva related transmembrane protein</fullName>
    </recommendedName>
</protein>
<dbReference type="InterPro" id="IPR006603">
    <property type="entry name" value="PQ-loop_rpt"/>
</dbReference>
<organism evidence="6 7">
    <name type="scientific">Spiroplasma clarkii</name>
    <dbReference type="NCBI Taxonomy" id="2139"/>
    <lineage>
        <taxon>Bacteria</taxon>
        <taxon>Bacillati</taxon>
        <taxon>Mycoplasmatota</taxon>
        <taxon>Mollicutes</taxon>
        <taxon>Entomoplasmatales</taxon>
        <taxon>Spiroplasmataceae</taxon>
        <taxon>Spiroplasma</taxon>
    </lineage>
</organism>
<dbReference type="EMBL" id="CP024870">
    <property type="protein sequence ID" value="ATX71255.1"/>
    <property type="molecule type" value="Genomic_DNA"/>
</dbReference>
<dbReference type="AlphaFoldDB" id="A0A2K8KHU7"/>
<comment type="subcellular location">
    <subcellularLocation>
        <location evidence="1">Membrane</location>
        <topology evidence="1">Multi-pass membrane protein</topology>
    </subcellularLocation>
</comment>
<evidence type="ECO:0000256" key="1">
    <source>
        <dbReference type="ARBA" id="ARBA00004141"/>
    </source>
</evidence>
<feature type="transmembrane region" description="Helical" evidence="5">
    <location>
        <begin position="35"/>
        <end position="55"/>
    </location>
</feature>
<sequence length="110" mass="12898">MIWTLIGIFASIFTFVRYVPQLIKVARTHNVRGISIISLLITVLFFILWSIQAIILKDYMVLSSSLLSLIQVIVILVLTFIWKDNSKINDKKWIYILKYHKKSKKNNTNQ</sequence>
<reference evidence="6 7" key="1">
    <citation type="submission" date="2017-11" db="EMBL/GenBank/DDBJ databases">
        <title>Complete genome sequence of Spiroplasma clarkii CN-5 (DSM 19994).</title>
        <authorList>
            <person name="Tsai Y.-M."/>
            <person name="Chang A."/>
            <person name="Lo W.-S."/>
            <person name="Kuo C.-H."/>
        </authorList>
    </citation>
    <scope>NUCLEOTIDE SEQUENCE [LARGE SCALE GENOMIC DNA]</scope>
    <source>
        <strain evidence="6 7">CN-5</strain>
    </source>
</reference>
<keyword evidence="2 5" id="KW-0812">Transmembrane</keyword>
<evidence type="ECO:0000256" key="3">
    <source>
        <dbReference type="ARBA" id="ARBA00022989"/>
    </source>
</evidence>
<dbReference type="Proteomes" id="UP000231179">
    <property type="component" value="Chromosome"/>
</dbReference>
<keyword evidence="7" id="KW-1185">Reference proteome</keyword>
<feature type="transmembrane region" description="Helical" evidence="5">
    <location>
        <begin position="6"/>
        <end position="23"/>
    </location>
</feature>
<evidence type="ECO:0000256" key="2">
    <source>
        <dbReference type="ARBA" id="ARBA00022692"/>
    </source>
</evidence>
<dbReference type="GO" id="GO:0016020">
    <property type="term" value="C:membrane"/>
    <property type="evidence" value="ECO:0007669"/>
    <property type="project" value="UniProtKB-SubCell"/>
</dbReference>
<evidence type="ECO:0000313" key="6">
    <source>
        <dbReference type="EMBL" id="ATX71255.1"/>
    </source>
</evidence>
<evidence type="ECO:0008006" key="8">
    <source>
        <dbReference type="Google" id="ProtNLM"/>
    </source>
</evidence>
<keyword evidence="4 5" id="KW-0472">Membrane</keyword>
<evidence type="ECO:0000256" key="5">
    <source>
        <dbReference type="SAM" id="Phobius"/>
    </source>
</evidence>